<proteinExistence type="predicted"/>
<gene>
    <name evidence="1" type="ORF">H310_06548</name>
</gene>
<protein>
    <submittedName>
        <fullName evidence="1">Uncharacterized protein</fullName>
    </submittedName>
</protein>
<dbReference type="AlphaFoldDB" id="A0A024U6J0"/>
<dbReference type="EMBL" id="KI913962">
    <property type="protein sequence ID" value="ETW02036.1"/>
    <property type="molecule type" value="Genomic_DNA"/>
</dbReference>
<organism evidence="1">
    <name type="scientific">Aphanomyces invadans</name>
    <dbReference type="NCBI Taxonomy" id="157072"/>
    <lineage>
        <taxon>Eukaryota</taxon>
        <taxon>Sar</taxon>
        <taxon>Stramenopiles</taxon>
        <taxon>Oomycota</taxon>
        <taxon>Saprolegniomycetes</taxon>
        <taxon>Saprolegniales</taxon>
        <taxon>Verrucalvaceae</taxon>
        <taxon>Aphanomyces</taxon>
    </lineage>
</organism>
<dbReference type="RefSeq" id="XP_008869884.1">
    <property type="nucleotide sequence ID" value="XM_008871662.1"/>
</dbReference>
<dbReference type="OrthoDB" id="10491242at2759"/>
<dbReference type="GeneID" id="20083598"/>
<accession>A0A024U6J0</accession>
<sequence>MDTSGSARTSTAGCIDDADSASADVVSKLSWDAWVTALVGRTGLSSDAAAAGKVRALLRHFCFRTTFAAFRLAGATAYAPITAFTGLPATPPLVGLAHQDIVQDLSIDWVKSEAIRHITELAEALAVMHKHVAETAAQKRAKTRKALQHPGKLTLRWKGPYRVVKVVSDHLMEVQQLVPPGATSLHRTCRLRMYCEGGREVDEDLTAQIVFGDDGF</sequence>
<name>A0A024U6J0_9STRA</name>
<evidence type="ECO:0000313" key="1">
    <source>
        <dbReference type="EMBL" id="ETW02036.1"/>
    </source>
</evidence>
<dbReference type="VEuPathDB" id="FungiDB:H310_06548"/>
<reference evidence="1" key="1">
    <citation type="submission" date="2013-12" db="EMBL/GenBank/DDBJ databases">
        <title>The Genome Sequence of Aphanomyces invadans NJM9701.</title>
        <authorList>
            <consortium name="The Broad Institute Genomics Platform"/>
            <person name="Russ C."/>
            <person name="Tyler B."/>
            <person name="van West P."/>
            <person name="Dieguez-Uribeondo J."/>
            <person name="Young S.K."/>
            <person name="Zeng Q."/>
            <person name="Gargeya S."/>
            <person name="Fitzgerald M."/>
            <person name="Abouelleil A."/>
            <person name="Alvarado L."/>
            <person name="Chapman S.B."/>
            <person name="Gainer-Dewar J."/>
            <person name="Goldberg J."/>
            <person name="Griggs A."/>
            <person name="Gujja S."/>
            <person name="Hansen M."/>
            <person name="Howarth C."/>
            <person name="Imamovic A."/>
            <person name="Ireland A."/>
            <person name="Larimer J."/>
            <person name="McCowan C."/>
            <person name="Murphy C."/>
            <person name="Pearson M."/>
            <person name="Poon T.W."/>
            <person name="Priest M."/>
            <person name="Roberts A."/>
            <person name="Saif S."/>
            <person name="Shea T."/>
            <person name="Sykes S."/>
            <person name="Wortman J."/>
            <person name="Nusbaum C."/>
            <person name="Birren B."/>
        </authorList>
    </citation>
    <scope>NUCLEOTIDE SEQUENCE [LARGE SCALE GENOMIC DNA]</scope>
    <source>
        <strain evidence="1">NJM9701</strain>
    </source>
</reference>